<keyword evidence="5 7" id="KW-1133">Transmembrane helix</keyword>
<sequence>MLIRIAQIVTRYPRAILLAAAALAILCGVFGATAAAHLKSAGFTSPDAESSQVARLLADNFDGAAPNYVLLVSSDSGADAPATRAVGLHLTDTLRARPDVKGVQSYWTAPPAVASALRSTSGKEALVFAYLTGDDTQSQETAGALTEQLTGTTDGITVRQSGTAAVFHDVNKQITHDLALAEGVAIPVSLLVLVLVFGSLIAAALPLTVGIFAILTTLAILRMFTLITDVSIYALNMTTAMGLALAIDYSLFIVSRYREELANGLEPVAATIRAVQTAGRTVLYSALTVALSLAVLSIFDIYFLRSFAYAGVAVVAAAAAAAILILPAALVLLGHRVNSLDIRVPLRRLFGRSAPDPMQPPVPEQSWWYRMVTWVTGHSIPVALILVALFLALGSPFLSVKFGYPDDRVLPTTAATRQVGDVLRAEFPAANAGNNTTVVLDGYQGGPGPIGDYAKGLSKADGVSAVLSSAGVYIKGGRVANGPAGMANGTGEYINVATRVDPFSPAGEAQLRELRAVPAPGQTLFGGGAAVNADALDSLGKRLPLAVALIALATFVVLFLFTGSLILPLKAIVLNTLSLCAAFGAMVWIFQDGHLSGLLGFTPVGYMTPTMPILMFCLAFGMSMDYEVFLLSRIREEWLASGRVVDGVVVRTAEDNVHAVAVGVARTGRIFTAAAVLMAIVMGAMVTSKVSFIQLMGLGLTLTVLADATLIRTMLAPALMKLMGTWNWWAPAPLARLHARIGLSEHADPDPSERVLAGRE</sequence>
<dbReference type="PROSITE" id="PS50156">
    <property type="entry name" value="SSD"/>
    <property type="match status" value="1"/>
</dbReference>
<dbReference type="RefSeq" id="WP_150400706.1">
    <property type="nucleotide sequence ID" value="NZ_VXLC01000001.1"/>
</dbReference>
<keyword evidence="6 7" id="KW-0472">Membrane</keyword>
<dbReference type="PANTHER" id="PTHR33406">
    <property type="entry name" value="MEMBRANE PROTEIN MJ1562-RELATED"/>
    <property type="match status" value="1"/>
</dbReference>
<dbReference type="AlphaFoldDB" id="A0A5N0EPS3"/>
<evidence type="ECO:0000256" key="7">
    <source>
        <dbReference type="SAM" id="Phobius"/>
    </source>
</evidence>
<evidence type="ECO:0000313" key="10">
    <source>
        <dbReference type="Proteomes" id="UP000323876"/>
    </source>
</evidence>
<accession>A0A5N0EPS3</accession>
<evidence type="ECO:0000313" key="9">
    <source>
        <dbReference type="EMBL" id="KAA8890800.1"/>
    </source>
</evidence>
<dbReference type="InterPro" id="IPR004869">
    <property type="entry name" value="MMPL_dom"/>
</dbReference>
<reference evidence="9 10" key="1">
    <citation type="submission" date="2019-09" db="EMBL/GenBank/DDBJ databases">
        <authorList>
            <person name="Wang X."/>
        </authorList>
    </citation>
    <scope>NUCLEOTIDE SEQUENCE [LARGE SCALE GENOMIC DNA]</scope>
    <source>
        <strain evidence="9 10">CICC 11023</strain>
    </source>
</reference>
<feature type="transmembrane region" description="Helical" evidence="7">
    <location>
        <begin position="380"/>
        <end position="398"/>
    </location>
</feature>
<comment type="similarity">
    <text evidence="2">Belongs to the resistance-nodulation-cell division (RND) (TC 2.A.6) family. MmpL subfamily.</text>
</comment>
<keyword evidence="4 7" id="KW-0812">Transmembrane</keyword>
<feature type="transmembrane region" description="Helical" evidence="7">
    <location>
        <begin position="545"/>
        <end position="567"/>
    </location>
</feature>
<protein>
    <submittedName>
        <fullName evidence="9">MMPL family transporter</fullName>
    </submittedName>
</protein>
<evidence type="ECO:0000259" key="8">
    <source>
        <dbReference type="PROSITE" id="PS50156"/>
    </source>
</evidence>
<dbReference type="InterPro" id="IPR050545">
    <property type="entry name" value="Mycobact_MmpL"/>
</dbReference>
<dbReference type="InterPro" id="IPR000731">
    <property type="entry name" value="SSD"/>
</dbReference>
<dbReference type="Gene3D" id="1.20.1640.10">
    <property type="entry name" value="Multidrug efflux transporter AcrB transmembrane domain"/>
    <property type="match status" value="2"/>
</dbReference>
<gene>
    <name evidence="9" type="ORF">F3087_06095</name>
</gene>
<keyword evidence="3" id="KW-1003">Cell membrane</keyword>
<name>A0A5N0EPS3_9NOCA</name>
<feature type="transmembrane region" description="Helical" evidence="7">
    <location>
        <begin position="230"/>
        <end position="254"/>
    </location>
</feature>
<dbReference type="SUPFAM" id="SSF82866">
    <property type="entry name" value="Multidrug efflux transporter AcrB transmembrane domain"/>
    <property type="match status" value="2"/>
</dbReference>
<comment type="caution">
    <text evidence="9">The sequence shown here is derived from an EMBL/GenBank/DDBJ whole genome shotgun (WGS) entry which is preliminary data.</text>
</comment>
<keyword evidence="10" id="KW-1185">Reference proteome</keyword>
<feature type="transmembrane region" description="Helical" evidence="7">
    <location>
        <begin position="204"/>
        <end position="224"/>
    </location>
</feature>
<feature type="transmembrane region" description="Helical" evidence="7">
    <location>
        <begin position="282"/>
        <end position="303"/>
    </location>
</feature>
<dbReference type="PANTHER" id="PTHR33406:SF11">
    <property type="entry name" value="MEMBRANE PROTEIN SCO6666-RELATED"/>
    <property type="match status" value="1"/>
</dbReference>
<feature type="transmembrane region" description="Helical" evidence="7">
    <location>
        <begin position="572"/>
        <end position="591"/>
    </location>
</feature>
<proteinExistence type="inferred from homology"/>
<organism evidence="9 10">
    <name type="scientific">Nocardia colli</name>
    <dbReference type="NCBI Taxonomy" id="2545717"/>
    <lineage>
        <taxon>Bacteria</taxon>
        <taxon>Bacillati</taxon>
        <taxon>Actinomycetota</taxon>
        <taxon>Actinomycetes</taxon>
        <taxon>Mycobacteriales</taxon>
        <taxon>Nocardiaceae</taxon>
        <taxon>Nocardia</taxon>
    </lineage>
</organism>
<dbReference type="Proteomes" id="UP000323876">
    <property type="component" value="Unassembled WGS sequence"/>
</dbReference>
<feature type="transmembrane region" description="Helical" evidence="7">
    <location>
        <begin position="309"/>
        <end position="333"/>
    </location>
</feature>
<dbReference type="Pfam" id="PF03176">
    <property type="entry name" value="MMPL"/>
    <property type="match status" value="2"/>
</dbReference>
<evidence type="ECO:0000256" key="2">
    <source>
        <dbReference type="ARBA" id="ARBA00010157"/>
    </source>
</evidence>
<dbReference type="EMBL" id="VXLC01000001">
    <property type="protein sequence ID" value="KAA8890800.1"/>
    <property type="molecule type" value="Genomic_DNA"/>
</dbReference>
<evidence type="ECO:0000256" key="6">
    <source>
        <dbReference type="ARBA" id="ARBA00023136"/>
    </source>
</evidence>
<evidence type="ECO:0000256" key="3">
    <source>
        <dbReference type="ARBA" id="ARBA00022475"/>
    </source>
</evidence>
<feature type="domain" description="SSD" evidence="8">
    <location>
        <begin position="211"/>
        <end position="332"/>
    </location>
</feature>
<dbReference type="OrthoDB" id="7051771at2"/>
<evidence type="ECO:0000256" key="1">
    <source>
        <dbReference type="ARBA" id="ARBA00004651"/>
    </source>
</evidence>
<feature type="transmembrane region" description="Helical" evidence="7">
    <location>
        <begin position="670"/>
        <end position="686"/>
    </location>
</feature>
<comment type="subcellular location">
    <subcellularLocation>
        <location evidence="1">Cell membrane</location>
        <topology evidence="1">Multi-pass membrane protein</topology>
    </subcellularLocation>
</comment>
<dbReference type="GO" id="GO:0005886">
    <property type="term" value="C:plasma membrane"/>
    <property type="evidence" value="ECO:0007669"/>
    <property type="project" value="UniProtKB-SubCell"/>
</dbReference>
<evidence type="ECO:0000256" key="5">
    <source>
        <dbReference type="ARBA" id="ARBA00022989"/>
    </source>
</evidence>
<evidence type="ECO:0000256" key="4">
    <source>
        <dbReference type="ARBA" id="ARBA00022692"/>
    </source>
</evidence>
<feature type="transmembrane region" description="Helical" evidence="7">
    <location>
        <begin position="178"/>
        <end position="197"/>
    </location>
</feature>